<feature type="transmembrane region" description="Helical" evidence="5">
    <location>
        <begin position="98"/>
        <end position="118"/>
    </location>
</feature>
<dbReference type="InterPro" id="IPR000620">
    <property type="entry name" value="EamA_dom"/>
</dbReference>
<evidence type="ECO:0000313" key="10">
    <source>
        <dbReference type="Proteomes" id="UP001240777"/>
    </source>
</evidence>
<keyword evidence="10" id="KW-1185">Reference proteome</keyword>
<comment type="caution">
    <text evidence="8">The sequence shown here is derived from an EMBL/GenBank/DDBJ whole genome shotgun (WGS) entry which is preliminary data.</text>
</comment>
<evidence type="ECO:0000256" key="5">
    <source>
        <dbReference type="SAM" id="Phobius"/>
    </source>
</evidence>
<dbReference type="EMBL" id="JAUYZK010000001">
    <property type="protein sequence ID" value="MDP2538309.1"/>
    <property type="molecule type" value="Genomic_DNA"/>
</dbReference>
<name>A0AA90SRY1_9HELI</name>
<dbReference type="InterPro" id="IPR037185">
    <property type="entry name" value="EmrE-like"/>
</dbReference>
<gene>
    <name evidence="7" type="ORF">Q5I04_00720</name>
    <name evidence="8" type="ORF">Q5I06_00720</name>
</gene>
<sequence>MKYSQTSFGIIYMALSSFSFALMNAFVKLLSPQLSPMENIFFRSFVMVIFVLGIFAISPPSKKNKKKGGWGKLLFRAVIGGLSMLALFYNIATIPLGTATAFAQSVPIYTVIFSAIFLRERPKIGVIIATAIGFVGVICISNPSVGGLDGKSVFAGIFSGVAAALAFVTLRSLRDYFDERSVVFAFGITMSIIGGVGMFINIPHLSNGWHIPNGLDWIYVLLMGLAGTFGQQFLTRAYMLAPAGIVAPIDYSRIVWGVILGLFLGDRFPDFVSITGILLILISGILIALPVFLRDIKRIKDV</sequence>
<accession>A0AA90SRY1</accession>
<feature type="transmembrane region" description="Helical" evidence="5">
    <location>
        <begin position="271"/>
        <end position="293"/>
    </location>
</feature>
<evidence type="ECO:0000313" key="9">
    <source>
        <dbReference type="Proteomes" id="UP001177258"/>
    </source>
</evidence>
<dbReference type="Proteomes" id="UP001177258">
    <property type="component" value="Unassembled WGS sequence"/>
</dbReference>
<feature type="domain" description="EamA" evidence="6">
    <location>
        <begin position="8"/>
        <end position="141"/>
    </location>
</feature>
<evidence type="ECO:0000256" key="1">
    <source>
        <dbReference type="ARBA" id="ARBA00004141"/>
    </source>
</evidence>
<dbReference type="AlphaFoldDB" id="A0AA90SRY1"/>
<keyword evidence="2 5" id="KW-0812">Transmembrane</keyword>
<dbReference type="GO" id="GO:0016020">
    <property type="term" value="C:membrane"/>
    <property type="evidence" value="ECO:0007669"/>
    <property type="project" value="UniProtKB-SubCell"/>
</dbReference>
<organism evidence="8 9">
    <name type="scientific">Helicobacter cappadocius</name>
    <dbReference type="NCBI Taxonomy" id="3063998"/>
    <lineage>
        <taxon>Bacteria</taxon>
        <taxon>Pseudomonadati</taxon>
        <taxon>Campylobacterota</taxon>
        <taxon>Epsilonproteobacteria</taxon>
        <taxon>Campylobacterales</taxon>
        <taxon>Helicobacteraceae</taxon>
        <taxon>Helicobacter</taxon>
    </lineage>
</organism>
<evidence type="ECO:0000313" key="8">
    <source>
        <dbReference type="EMBL" id="MDP2538309.1"/>
    </source>
</evidence>
<keyword evidence="3 5" id="KW-1133">Transmembrane helix</keyword>
<keyword evidence="4 5" id="KW-0472">Membrane</keyword>
<protein>
    <submittedName>
        <fullName evidence="8">DMT family transporter</fullName>
    </submittedName>
</protein>
<feature type="transmembrane region" description="Helical" evidence="5">
    <location>
        <begin position="7"/>
        <end position="28"/>
    </location>
</feature>
<dbReference type="Pfam" id="PF00892">
    <property type="entry name" value="EamA"/>
    <property type="match status" value="2"/>
</dbReference>
<feature type="domain" description="EamA" evidence="6">
    <location>
        <begin position="153"/>
        <end position="288"/>
    </location>
</feature>
<dbReference type="Proteomes" id="UP001240777">
    <property type="component" value="Unassembled WGS sequence"/>
</dbReference>
<reference evidence="8 10" key="1">
    <citation type="submission" date="2023-07" db="EMBL/GenBank/DDBJ databases">
        <title>Unpublished Manusciprt.</title>
        <authorList>
            <person name="Aydin F."/>
            <person name="Tarhane S."/>
            <person name="Saticioglu I.B."/>
            <person name="Karakaya E."/>
            <person name="Abay S."/>
            <person name="Guran O."/>
            <person name="Bozkurt E."/>
            <person name="Uzum N."/>
            <person name="Olgun K."/>
            <person name="Jablonski D."/>
        </authorList>
    </citation>
    <scope>NUCLEOTIDE SEQUENCE</scope>
    <source>
        <strain evidence="10">faydin-H75</strain>
        <strain evidence="8">Faydin-H76</strain>
    </source>
</reference>
<dbReference type="PANTHER" id="PTHR22911:SF6">
    <property type="entry name" value="SOLUTE CARRIER FAMILY 35 MEMBER G1"/>
    <property type="match status" value="1"/>
</dbReference>
<feature type="transmembrane region" description="Helical" evidence="5">
    <location>
        <begin position="40"/>
        <end position="61"/>
    </location>
</feature>
<evidence type="ECO:0000256" key="2">
    <source>
        <dbReference type="ARBA" id="ARBA00022692"/>
    </source>
</evidence>
<comment type="subcellular location">
    <subcellularLocation>
        <location evidence="1">Membrane</location>
        <topology evidence="1">Multi-pass membrane protein</topology>
    </subcellularLocation>
</comment>
<reference evidence="7 9" key="3">
    <citation type="journal article" date="2024" name="Syst. Appl. Microbiol.">
        <title>Helicobacter cappadocius sp. nov., from lizards: The first psychrotrophic Helicobacter species.</title>
        <authorList>
            <person name="Aydin F."/>
            <person name="Tarhane S."/>
            <person name="Karakaya E."/>
            <person name="Abay S."/>
            <person name="Kayman T."/>
            <person name="Guran O."/>
            <person name="Bozkurt E."/>
            <person name="Uzum N."/>
            <person name="Avci A."/>
            <person name="Olgun K."/>
            <person name="Jablonski D."/>
            <person name="Guran C."/>
            <person name="Burcin Saticioglu I."/>
        </authorList>
    </citation>
    <scope>NUCLEOTIDE SEQUENCE [LARGE SCALE GENOMIC DNA]</scope>
    <source>
        <strain evidence="7">Faydin-H75</strain>
        <strain evidence="9">faydin-H76</strain>
    </source>
</reference>
<dbReference type="EMBL" id="JAUPEV010000001">
    <property type="protein sequence ID" value="MDO7252442.1"/>
    <property type="molecule type" value="Genomic_DNA"/>
</dbReference>
<feature type="transmembrane region" description="Helical" evidence="5">
    <location>
        <begin position="217"/>
        <end position="234"/>
    </location>
</feature>
<dbReference type="RefSeq" id="WP_305516283.1">
    <property type="nucleotide sequence ID" value="NZ_JAUPEV010000001.1"/>
</dbReference>
<evidence type="ECO:0000256" key="3">
    <source>
        <dbReference type="ARBA" id="ARBA00022989"/>
    </source>
</evidence>
<evidence type="ECO:0000256" key="4">
    <source>
        <dbReference type="ARBA" id="ARBA00023136"/>
    </source>
</evidence>
<proteinExistence type="predicted"/>
<reference evidence="7" key="2">
    <citation type="submission" date="2023-07" db="EMBL/GenBank/DDBJ databases">
        <authorList>
            <person name="Aydin F."/>
            <person name="Tarhane S."/>
            <person name="Saticioglu I.B."/>
            <person name="Karakaya E."/>
            <person name="Abay S."/>
            <person name="Guran O."/>
            <person name="Bozkurt E."/>
            <person name="Uzum N."/>
            <person name="Olgun K."/>
            <person name="Jablonski D."/>
        </authorList>
    </citation>
    <scope>NUCLEOTIDE SEQUENCE</scope>
    <source>
        <strain evidence="7">Faydin-H75</strain>
    </source>
</reference>
<feature type="transmembrane region" description="Helical" evidence="5">
    <location>
        <begin position="152"/>
        <end position="170"/>
    </location>
</feature>
<feature type="transmembrane region" description="Helical" evidence="5">
    <location>
        <begin position="182"/>
        <end position="205"/>
    </location>
</feature>
<evidence type="ECO:0000259" key="6">
    <source>
        <dbReference type="Pfam" id="PF00892"/>
    </source>
</evidence>
<feature type="transmembrane region" description="Helical" evidence="5">
    <location>
        <begin position="125"/>
        <end position="146"/>
    </location>
</feature>
<dbReference type="SUPFAM" id="SSF103481">
    <property type="entry name" value="Multidrug resistance efflux transporter EmrE"/>
    <property type="match status" value="2"/>
</dbReference>
<feature type="transmembrane region" description="Helical" evidence="5">
    <location>
        <begin position="73"/>
        <end position="92"/>
    </location>
</feature>
<evidence type="ECO:0000313" key="7">
    <source>
        <dbReference type="EMBL" id="MDO7252442.1"/>
    </source>
</evidence>
<dbReference type="PANTHER" id="PTHR22911">
    <property type="entry name" value="ACYL-MALONYL CONDENSING ENZYME-RELATED"/>
    <property type="match status" value="1"/>
</dbReference>